<organism evidence="2 3">
    <name type="scientific">Arthrobacter hankyongi</name>
    <dbReference type="NCBI Taxonomy" id="2904801"/>
    <lineage>
        <taxon>Bacteria</taxon>
        <taxon>Bacillati</taxon>
        <taxon>Actinomycetota</taxon>
        <taxon>Actinomycetes</taxon>
        <taxon>Micrococcales</taxon>
        <taxon>Micrococcaceae</taxon>
        <taxon>Arthrobacter</taxon>
    </lineage>
</organism>
<accession>A0ABS9L2E6</accession>
<reference evidence="2" key="1">
    <citation type="submission" date="2022-01" db="EMBL/GenBank/DDBJ databases">
        <authorList>
            <person name="Jo J.-H."/>
            <person name="Im W.-T."/>
        </authorList>
    </citation>
    <scope>NUCLEOTIDE SEQUENCE</scope>
    <source>
        <strain evidence="2">I2-34</strain>
    </source>
</reference>
<name>A0ABS9L2E6_9MICC</name>
<comment type="caution">
    <text evidence="2">The sequence shown here is derived from an EMBL/GenBank/DDBJ whole genome shotgun (WGS) entry which is preliminary data.</text>
</comment>
<sequence>MDWDPAKVTPFTAAQLGTCEAGGHAEWSAADGHQAGLSWARCRDAASAAAFIPNTMLAYLRFPDREVPPVFGPEIDVAAYTDQGAYLERYWSQGPVYLSVARECRAGTDCAAATKRYVRELSALRDEAVNRLPVIKAPPGDPLSRFRPAGAPEDWVLVEAKPLQGSDYVDTECENGGSESWVGRNTTRTTVFWMQCANPTLAFQAYSTKWAAASDFAARPQLSGALGPGLDQAGVYAGGRGISRSWVQGSSYINVDRYCANPPFDACTEGSRLDAQTLRALLPGSVQPDTRGSDLVRDAALFFVVLPLLTLLLLFLPRWWWNRRRQSGYATGPTTARFSAVDRLAGRARRGLLARRGVLTVVVVGGWLGGLFALSPYNNYWLLAWFFCGPFVLAIAVSGLLWLVWRPGPLLRIASGPAGPPTPASVAGALLRALARGIAAFAIFYYLICTLMLLLVRSRTPVTNERVIRGLFEGGPLQIAMGATQWLAVRLDARGGYGLLFLAVLVAPITAAYLLDRLGRRLRRRSLTAVLDADTRPYFLYLRGFDEDRLRVSSSLTRRGFIESFTPFGRPRFEEVLVRYLSRFGPVIAISPRDQRVPDLGAAKLSLSGDAWQDRVREWVGGAQAVVMAATPSEVRRGLEWEIDYLAGVDTPRLMLVVAPWPRDELAARWRGFLKHAGRWPLFAPLQTEEMPSGVQLITWTCEEGWHGYGARRRWDWTYAASILSAVQDAEQSWTADREREEAAGLPGN</sequence>
<gene>
    <name evidence="2" type="ORF">LVY72_02855</name>
</gene>
<evidence type="ECO:0000256" key="1">
    <source>
        <dbReference type="SAM" id="Phobius"/>
    </source>
</evidence>
<dbReference type="RefSeq" id="WP_237817934.1">
    <property type="nucleotide sequence ID" value="NZ_JAKLTQ010000001.1"/>
</dbReference>
<feature type="transmembrane region" description="Helical" evidence="1">
    <location>
        <begin position="380"/>
        <end position="405"/>
    </location>
</feature>
<dbReference type="EMBL" id="JAKLTQ010000001">
    <property type="protein sequence ID" value="MCG2620850.1"/>
    <property type="molecule type" value="Genomic_DNA"/>
</dbReference>
<keyword evidence="1" id="KW-1133">Transmembrane helix</keyword>
<keyword evidence="1" id="KW-0472">Membrane</keyword>
<dbReference type="Proteomes" id="UP001165368">
    <property type="component" value="Unassembled WGS sequence"/>
</dbReference>
<keyword evidence="3" id="KW-1185">Reference proteome</keyword>
<protein>
    <submittedName>
        <fullName evidence="2">Uncharacterized protein</fullName>
    </submittedName>
</protein>
<proteinExistence type="predicted"/>
<feature type="transmembrane region" description="Helical" evidence="1">
    <location>
        <begin position="438"/>
        <end position="456"/>
    </location>
</feature>
<evidence type="ECO:0000313" key="2">
    <source>
        <dbReference type="EMBL" id="MCG2620850.1"/>
    </source>
</evidence>
<feature type="transmembrane region" description="Helical" evidence="1">
    <location>
        <begin position="299"/>
        <end position="316"/>
    </location>
</feature>
<feature type="transmembrane region" description="Helical" evidence="1">
    <location>
        <begin position="353"/>
        <end position="374"/>
    </location>
</feature>
<evidence type="ECO:0000313" key="3">
    <source>
        <dbReference type="Proteomes" id="UP001165368"/>
    </source>
</evidence>
<keyword evidence="1" id="KW-0812">Transmembrane</keyword>
<feature type="transmembrane region" description="Helical" evidence="1">
    <location>
        <begin position="496"/>
        <end position="515"/>
    </location>
</feature>